<feature type="domain" description="B box-type" evidence="8">
    <location>
        <begin position="148"/>
        <end position="189"/>
    </location>
</feature>
<dbReference type="PROSITE" id="PS50119">
    <property type="entry name" value="ZF_BBOX"/>
    <property type="match status" value="1"/>
</dbReference>
<dbReference type="Gene3D" id="3.30.160.60">
    <property type="entry name" value="Classic Zinc Finger"/>
    <property type="match status" value="1"/>
</dbReference>
<dbReference type="InterPro" id="IPR013083">
    <property type="entry name" value="Znf_RING/FYVE/PHD"/>
</dbReference>
<evidence type="ECO:0000256" key="4">
    <source>
        <dbReference type="PROSITE-ProRule" id="PRU00024"/>
    </source>
</evidence>
<dbReference type="SUPFAM" id="SSF57850">
    <property type="entry name" value="RING/U-box"/>
    <property type="match status" value="1"/>
</dbReference>
<protein>
    <submittedName>
        <fullName evidence="9">Tripartite motif-containing protein 56</fullName>
    </submittedName>
</protein>
<dbReference type="Gene3D" id="3.30.40.10">
    <property type="entry name" value="Zinc/RING finger domain, C3HC4 (zinc finger)"/>
    <property type="match status" value="1"/>
</dbReference>
<organism evidence="9 10">
    <name type="scientific">Plakobranchus ocellatus</name>
    <dbReference type="NCBI Taxonomy" id="259542"/>
    <lineage>
        <taxon>Eukaryota</taxon>
        <taxon>Metazoa</taxon>
        <taxon>Spiralia</taxon>
        <taxon>Lophotrochozoa</taxon>
        <taxon>Mollusca</taxon>
        <taxon>Gastropoda</taxon>
        <taxon>Heterobranchia</taxon>
        <taxon>Euthyneura</taxon>
        <taxon>Panpulmonata</taxon>
        <taxon>Sacoglossa</taxon>
        <taxon>Placobranchoidea</taxon>
        <taxon>Plakobranchidae</taxon>
        <taxon>Plakobranchus</taxon>
    </lineage>
</organism>
<evidence type="ECO:0000313" key="10">
    <source>
        <dbReference type="Proteomes" id="UP000735302"/>
    </source>
</evidence>
<feature type="coiled-coil region" evidence="5">
    <location>
        <begin position="204"/>
        <end position="234"/>
    </location>
</feature>
<dbReference type="PANTHER" id="PTHR25462">
    <property type="entry name" value="BONUS, ISOFORM C-RELATED"/>
    <property type="match status" value="1"/>
</dbReference>
<dbReference type="InterPro" id="IPR027370">
    <property type="entry name" value="Znf-RING_euk"/>
</dbReference>
<feature type="transmembrane region" description="Helical" evidence="6">
    <location>
        <begin position="398"/>
        <end position="415"/>
    </location>
</feature>
<dbReference type="PROSITE" id="PS00518">
    <property type="entry name" value="ZF_RING_1"/>
    <property type="match status" value="1"/>
</dbReference>
<keyword evidence="5" id="KW-0175">Coiled coil</keyword>
<evidence type="ECO:0000256" key="1">
    <source>
        <dbReference type="ARBA" id="ARBA00022723"/>
    </source>
</evidence>
<keyword evidence="1" id="KW-0479">Metal-binding</keyword>
<dbReference type="CDD" id="cd19756">
    <property type="entry name" value="Bbox2"/>
    <property type="match status" value="1"/>
</dbReference>
<dbReference type="PANTHER" id="PTHR25462:SF296">
    <property type="entry name" value="MEIOTIC P26, ISOFORM F"/>
    <property type="match status" value="1"/>
</dbReference>
<dbReference type="AlphaFoldDB" id="A0AAV3YPZ6"/>
<keyword evidence="6" id="KW-0812">Transmembrane</keyword>
<dbReference type="SMART" id="SM00184">
    <property type="entry name" value="RING"/>
    <property type="match status" value="2"/>
</dbReference>
<keyword evidence="10" id="KW-1185">Reference proteome</keyword>
<dbReference type="Proteomes" id="UP000735302">
    <property type="component" value="Unassembled WGS sequence"/>
</dbReference>
<dbReference type="PROSITE" id="PS50089">
    <property type="entry name" value="ZF_RING_2"/>
    <property type="match status" value="1"/>
</dbReference>
<evidence type="ECO:0000256" key="6">
    <source>
        <dbReference type="SAM" id="Phobius"/>
    </source>
</evidence>
<dbReference type="SUPFAM" id="SSF57845">
    <property type="entry name" value="B-box zinc-binding domain"/>
    <property type="match status" value="1"/>
</dbReference>
<dbReference type="Pfam" id="PF13445">
    <property type="entry name" value="zf-RING_UBOX"/>
    <property type="match status" value="1"/>
</dbReference>
<feature type="domain" description="RING-type" evidence="7">
    <location>
        <begin position="16"/>
        <end position="60"/>
    </location>
</feature>
<keyword evidence="6" id="KW-1133">Transmembrane helix</keyword>
<evidence type="ECO:0000259" key="7">
    <source>
        <dbReference type="PROSITE" id="PS50089"/>
    </source>
</evidence>
<dbReference type="EMBL" id="BLXT01001278">
    <property type="protein sequence ID" value="GFN84113.1"/>
    <property type="molecule type" value="Genomic_DNA"/>
</dbReference>
<dbReference type="InterPro" id="IPR001841">
    <property type="entry name" value="Znf_RING"/>
</dbReference>
<keyword evidence="3" id="KW-0862">Zinc</keyword>
<dbReference type="GO" id="GO:0008270">
    <property type="term" value="F:zinc ion binding"/>
    <property type="evidence" value="ECO:0007669"/>
    <property type="project" value="UniProtKB-KW"/>
</dbReference>
<evidence type="ECO:0000256" key="3">
    <source>
        <dbReference type="ARBA" id="ARBA00022833"/>
    </source>
</evidence>
<dbReference type="InterPro" id="IPR000315">
    <property type="entry name" value="Znf_B-box"/>
</dbReference>
<evidence type="ECO:0000256" key="2">
    <source>
        <dbReference type="ARBA" id="ARBA00022771"/>
    </source>
</evidence>
<reference evidence="9 10" key="1">
    <citation type="journal article" date="2021" name="Elife">
        <title>Chloroplast acquisition without the gene transfer in kleptoplastic sea slugs, Plakobranchus ocellatus.</title>
        <authorList>
            <person name="Maeda T."/>
            <person name="Takahashi S."/>
            <person name="Yoshida T."/>
            <person name="Shimamura S."/>
            <person name="Takaki Y."/>
            <person name="Nagai Y."/>
            <person name="Toyoda A."/>
            <person name="Suzuki Y."/>
            <person name="Arimoto A."/>
            <person name="Ishii H."/>
            <person name="Satoh N."/>
            <person name="Nishiyama T."/>
            <person name="Hasebe M."/>
            <person name="Maruyama T."/>
            <person name="Minagawa J."/>
            <person name="Obokata J."/>
            <person name="Shigenobu S."/>
        </authorList>
    </citation>
    <scope>NUCLEOTIDE SEQUENCE [LARGE SCALE GENOMIC DNA]</scope>
</reference>
<gene>
    <name evidence="9" type="ORF">PoB_001061900</name>
</gene>
<sequence length="457" mass="52538">MDSEKVERLRERLLQCSVCMDEYKDPRILPCHHTFCCSCIESVVQSSSSTGRIFRCPHCRSDVCVPNGGIKDLPINFYIISLQDELGSLGYSGKCDVCKRDWLVAQFRCIDCDLDICRFCIHAHRLETHTEPPKILRVESQRNTNQYTSCHICAEHPDETQQLFCTTCKQAICIRCSCSGHKQHSVIPLSVKLQESQVYLQKKLDKLTSEKRKVSKAGKDLERARANVEELCDRCMLAVDAEAHRACETIMNKKSQIVKEILLSEKKQLSDIDNALKDFKAYVQRIERGMAFLSDLQDSDICLEVVDTFKIFSQKLKTSRNDFVSNHIKIQEHQFLPSNWSHMFSVNFGHSRKFFHFGTLGALSVKNLCLSIDPKKLDIVLKPRVIIRVLKSSMFKKILQFFAVFLFCQLLFYISDVTGMFDTIALVSQDTYGRMVALPLDFSRFLNHTLQEISKEL</sequence>
<comment type="caution">
    <text evidence="9">The sequence shown here is derived from an EMBL/GenBank/DDBJ whole genome shotgun (WGS) entry which is preliminary data.</text>
</comment>
<keyword evidence="6" id="KW-0472">Membrane</keyword>
<dbReference type="InterPro" id="IPR017907">
    <property type="entry name" value="Znf_RING_CS"/>
</dbReference>
<dbReference type="GO" id="GO:0061630">
    <property type="term" value="F:ubiquitin protein ligase activity"/>
    <property type="evidence" value="ECO:0007669"/>
    <property type="project" value="TreeGrafter"/>
</dbReference>
<evidence type="ECO:0000256" key="5">
    <source>
        <dbReference type="SAM" id="Coils"/>
    </source>
</evidence>
<name>A0AAV3YPZ6_9GAST</name>
<keyword evidence="2 4" id="KW-0863">Zinc-finger</keyword>
<evidence type="ECO:0000313" key="9">
    <source>
        <dbReference type="EMBL" id="GFN84113.1"/>
    </source>
</evidence>
<evidence type="ECO:0000259" key="8">
    <source>
        <dbReference type="PROSITE" id="PS50119"/>
    </source>
</evidence>
<proteinExistence type="predicted"/>
<dbReference type="InterPro" id="IPR047153">
    <property type="entry name" value="TRIM45/56/19-like"/>
</dbReference>
<dbReference type="Pfam" id="PF00643">
    <property type="entry name" value="zf-B_box"/>
    <property type="match status" value="1"/>
</dbReference>
<accession>A0AAV3YPZ6</accession>